<dbReference type="EMBL" id="BAABGQ010000004">
    <property type="protein sequence ID" value="GAA4495286.1"/>
    <property type="molecule type" value="Genomic_DNA"/>
</dbReference>
<name>A0ABP8Q0P6_9BACT</name>
<dbReference type="Pfam" id="PF02585">
    <property type="entry name" value="PIG-L"/>
    <property type="match status" value="1"/>
</dbReference>
<keyword evidence="1" id="KW-0732">Signal</keyword>
<dbReference type="SUPFAM" id="SSF52317">
    <property type="entry name" value="Class I glutamine amidotransferase-like"/>
    <property type="match status" value="1"/>
</dbReference>
<comment type="caution">
    <text evidence="2">The sequence shown here is derived from an EMBL/GenBank/DDBJ whole genome shotgun (WGS) entry which is preliminary data.</text>
</comment>
<keyword evidence="3" id="KW-1185">Reference proteome</keyword>
<feature type="signal peptide" evidence="1">
    <location>
        <begin position="1"/>
        <end position="27"/>
    </location>
</feature>
<dbReference type="InterPro" id="IPR003737">
    <property type="entry name" value="GlcNAc_PI_deacetylase-related"/>
</dbReference>
<accession>A0ABP8Q0P6</accession>
<proteinExistence type="predicted"/>
<dbReference type="SUPFAM" id="SSF102588">
    <property type="entry name" value="LmbE-like"/>
    <property type="match status" value="1"/>
</dbReference>
<dbReference type="Gene3D" id="3.40.50.10320">
    <property type="entry name" value="LmbE-like"/>
    <property type="match status" value="1"/>
</dbReference>
<evidence type="ECO:0000313" key="2">
    <source>
        <dbReference type="EMBL" id="GAA4495286.1"/>
    </source>
</evidence>
<dbReference type="InterPro" id="IPR024078">
    <property type="entry name" value="LmbE-like_dom_sf"/>
</dbReference>
<reference evidence="3" key="1">
    <citation type="journal article" date="2019" name="Int. J. Syst. Evol. Microbiol.">
        <title>The Global Catalogue of Microorganisms (GCM) 10K type strain sequencing project: providing services to taxonomists for standard genome sequencing and annotation.</title>
        <authorList>
            <consortium name="The Broad Institute Genomics Platform"/>
            <consortium name="The Broad Institute Genome Sequencing Center for Infectious Disease"/>
            <person name="Wu L."/>
            <person name="Ma J."/>
        </authorList>
    </citation>
    <scope>NUCLEOTIDE SEQUENCE [LARGE SCALE GENOMIC DNA]</scope>
    <source>
        <strain evidence="3">JCM 17841</strain>
    </source>
</reference>
<protein>
    <recommendedName>
        <fullName evidence="4">LmbE family protein</fullName>
    </recommendedName>
</protein>
<evidence type="ECO:0000256" key="1">
    <source>
        <dbReference type="SAM" id="SignalP"/>
    </source>
</evidence>
<dbReference type="RefSeq" id="WP_208132513.1">
    <property type="nucleotide sequence ID" value="NZ_BAABGQ010000004.1"/>
</dbReference>
<organism evidence="2 3">
    <name type="scientific">Hymenobacter ginsengisoli</name>
    <dbReference type="NCBI Taxonomy" id="1051626"/>
    <lineage>
        <taxon>Bacteria</taxon>
        <taxon>Pseudomonadati</taxon>
        <taxon>Bacteroidota</taxon>
        <taxon>Cytophagia</taxon>
        <taxon>Cytophagales</taxon>
        <taxon>Hymenobacteraceae</taxon>
        <taxon>Hymenobacter</taxon>
    </lineage>
</organism>
<gene>
    <name evidence="2" type="ORF">GCM10023172_06780</name>
</gene>
<dbReference type="Gene3D" id="3.40.50.880">
    <property type="match status" value="1"/>
</dbReference>
<dbReference type="Proteomes" id="UP001501243">
    <property type="component" value="Unassembled WGS sequence"/>
</dbReference>
<dbReference type="InterPro" id="IPR029062">
    <property type="entry name" value="Class_I_gatase-like"/>
</dbReference>
<sequence length="886" mass="96882">MPLSLRAAARLCLALLTAHYSLLTARAQAPKTYTSSEILLGLKKLNVVGSVMYIAAHPDDENTRLLAYFANGRQLETSYFSCTRGDGGQDLIGPELREQLGVIRTQELLAARRIDGAHQYFSRANDFGFSKTSAETFTIWDKEQVLADMVWVIRQRRPDVLITRFPPDARAGHGHHQASAILAAEAFDAAGDPKRFPEQLKYVQVWQPKRLYWNTGSFFVKPGEKMDGYLTLDAGGYNPLLGQSYGEIAARSRSQHRSQGFGAAAQRGEAIEYFQFVKGTPAKTDLFEGIDQTWSRVPGGAAIGKMVDEVIRRYDASNPSASVAGLLKVRESVNTTLQKAFNTYSSREIPNIEFLNEAQAELIGAHFWLLTKSNQLGDLLKASLGLHIEAVASEPTIAVGQVVSINSAALNPCDVSVQWTYQLDKSEVGRSINVLPKGKIKSNLIKLEVTPTTSISQPYWLTGPSSIGMYRIDPKGINTLDGFGFKVHNWVPQSLIGKPENPSSISVWNQIQIIVPGINKPQELEFETPVQYKHTDPVLGELYQPLAIVPPVMVNIPAARAYVFADQQPKQVPVTLRAGQPGVAGSLALQVPSGWQAEPATVAFTLKNKDDEQTVNFTLRPLAGAAEGKAELRAVATVGNEKYSRGIQQIVYPHIPTQTLFPEATAPLVKLNVARGHTKNIGYLMGAGDEVPEALRQLGYTVSLLDPATDLTAERLARYDAVVLGVRAYNVLDRLKTQQPQLLKYVENGGTMLVQYVVNRGTVLPEIGPYPLTLSADRVTVENTPVTFLTPGAPVLNAPNKLTPADFATGWVQEQGLYYPSAWDTHYQPVIASHDPGETDKQSAILVAPYGKGRYIYTGLSLFRELPAGVPGAFRILANLVESGGK</sequence>
<evidence type="ECO:0008006" key="4">
    <source>
        <dbReference type="Google" id="ProtNLM"/>
    </source>
</evidence>
<evidence type="ECO:0000313" key="3">
    <source>
        <dbReference type="Proteomes" id="UP001501243"/>
    </source>
</evidence>
<feature type="chain" id="PRO_5045121157" description="LmbE family protein" evidence="1">
    <location>
        <begin position="28"/>
        <end position="886"/>
    </location>
</feature>